<evidence type="ECO:0000313" key="5">
    <source>
        <dbReference type="Proteomes" id="UP000182126"/>
    </source>
</evidence>
<feature type="domain" description="OmpR/PhoB-type" evidence="3">
    <location>
        <begin position="151"/>
        <end position="246"/>
    </location>
</feature>
<dbReference type="Proteomes" id="UP000182126">
    <property type="component" value="Chromosome I"/>
</dbReference>
<evidence type="ECO:0000256" key="1">
    <source>
        <dbReference type="ARBA" id="ARBA00023125"/>
    </source>
</evidence>
<gene>
    <name evidence="4" type="ORF">SAMN04489809_0398</name>
</gene>
<dbReference type="AlphaFoldDB" id="A0A1H1M4Z4"/>
<dbReference type="Gene3D" id="1.10.10.10">
    <property type="entry name" value="Winged helix-like DNA-binding domain superfamily/Winged helix DNA-binding domain"/>
    <property type="match status" value="1"/>
</dbReference>
<evidence type="ECO:0000259" key="3">
    <source>
        <dbReference type="PROSITE" id="PS51755"/>
    </source>
</evidence>
<evidence type="ECO:0000313" key="4">
    <source>
        <dbReference type="EMBL" id="SDR81740.1"/>
    </source>
</evidence>
<dbReference type="eggNOG" id="COG0745">
    <property type="taxonomic scope" value="Bacteria"/>
</dbReference>
<dbReference type="GeneID" id="36298911"/>
<organism evidence="4 5">
    <name type="scientific">Microbacterium paraoxydans</name>
    <dbReference type="NCBI Taxonomy" id="199592"/>
    <lineage>
        <taxon>Bacteria</taxon>
        <taxon>Bacillati</taxon>
        <taxon>Actinomycetota</taxon>
        <taxon>Actinomycetes</taxon>
        <taxon>Micrococcales</taxon>
        <taxon>Microbacteriaceae</taxon>
        <taxon>Microbacterium</taxon>
    </lineage>
</organism>
<dbReference type="CDD" id="cd00383">
    <property type="entry name" value="trans_reg_C"/>
    <property type="match status" value="1"/>
</dbReference>
<evidence type="ECO:0000256" key="2">
    <source>
        <dbReference type="PROSITE-ProRule" id="PRU01091"/>
    </source>
</evidence>
<keyword evidence="1 2" id="KW-0238">DNA-binding</keyword>
<dbReference type="Pfam" id="PF00486">
    <property type="entry name" value="Trans_reg_C"/>
    <property type="match status" value="1"/>
</dbReference>
<feature type="DNA-binding region" description="OmpR/PhoB-type" evidence="2">
    <location>
        <begin position="151"/>
        <end position="246"/>
    </location>
</feature>
<dbReference type="SUPFAM" id="SSF46894">
    <property type="entry name" value="C-terminal effector domain of the bipartite response regulators"/>
    <property type="match status" value="1"/>
</dbReference>
<dbReference type="PROSITE" id="PS51755">
    <property type="entry name" value="OMPR_PHOB"/>
    <property type="match status" value="1"/>
</dbReference>
<dbReference type="SMART" id="SM00862">
    <property type="entry name" value="Trans_reg_C"/>
    <property type="match status" value="1"/>
</dbReference>
<dbReference type="GO" id="GO:0006355">
    <property type="term" value="P:regulation of DNA-templated transcription"/>
    <property type="evidence" value="ECO:0007669"/>
    <property type="project" value="InterPro"/>
</dbReference>
<proteinExistence type="predicted"/>
<dbReference type="InterPro" id="IPR016032">
    <property type="entry name" value="Sig_transdc_resp-reg_C-effctor"/>
</dbReference>
<dbReference type="GO" id="GO:0000160">
    <property type="term" value="P:phosphorelay signal transduction system"/>
    <property type="evidence" value="ECO:0007669"/>
    <property type="project" value="InterPro"/>
</dbReference>
<protein>
    <submittedName>
        <fullName evidence="4">Transcriptional regulatory protein, C terminal</fullName>
    </submittedName>
</protein>
<name>A0A1H1M4Z4_9MICO</name>
<sequence length="250" mass="26085">MSAPPRPAPALVGCRVVVVEVPRPVRPEPVDVDTLLRILAATGSEVVRITPPRADHAIPAGSKRTLYRIASGQVDAVLFPAAEALPGWLGTVERLGMLDAIRERSRASRLLLATSDAAATARLVENGLPASTSCGPTADDLARSALAPLTHGVLERRTAAGRLAVRSGGALIDGGFVPLSRGAVSILEALFVADGRVLTRAEIGQVLPGGQRSARAVEVAVARLREALGEGDLVQTVVKRGYRLAVLDED</sequence>
<dbReference type="GO" id="GO:0003677">
    <property type="term" value="F:DNA binding"/>
    <property type="evidence" value="ECO:0007669"/>
    <property type="project" value="UniProtKB-UniRule"/>
</dbReference>
<accession>A0A1H1M4Z4</accession>
<reference evidence="4 5" key="1">
    <citation type="submission" date="2016-10" db="EMBL/GenBank/DDBJ databases">
        <authorList>
            <person name="de Groot N.N."/>
        </authorList>
    </citation>
    <scope>NUCLEOTIDE SEQUENCE [LARGE SCALE GENOMIC DNA]</scope>
    <source>
        <strain evidence="4 5">DSM 15019</strain>
    </source>
</reference>
<dbReference type="InterPro" id="IPR036388">
    <property type="entry name" value="WH-like_DNA-bd_sf"/>
</dbReference>
<dbReference type="EMBL" id="LT629770">
    <property type="protein sequence ID" value="SDR81740.1"/>
    <property type="molecule type" value="Genomic_DNA"/>
</dbReference>
<dbReference type="RefSeq" id="WP_060922267.1">
    <property type="nucleotide sequence ID" value="NZ_LT629770.1"/>
</dbReference>
<dbReference type="InterPro" id="IPR001867">
    <property type="entry name" value="OmpR/PhoB-type_DNA-bd"/>
</dbReference>